<dbReference type="InterPro" id="IPR021739">
    <property type="entry name" value="SaV-like"/>
</dbReference>
<dbReference type="OrthoDB" id="15708at10239"/>
<keyword evidence="2" id="KW-1185">Reference proteome</keyword>
<sequence>MRPSLKEVEKYFKDALEIECLSNGVIINVNDFTGEGIHEFNGNYWADYTNIIDNSILLWSKNKECYAKITKYKTEPTMNHYGNRPDVIDFNKKYDLNFNLGSAVKYLARAGKKQNETKQSDLKKAIDFITRELEVIEPETVNAKDGLEVGKWYHTHSGKGLLMWNGGNITNGFWDGCYLNNKWYFISCDIDKPATNEEVKTALIKEAQRRYNIGDRLTCILGGRNISRKIGDKYTFAVEGSLWVNVIPYGGEYSICIFKDGKWASHV</sequence>
<evidence type="ECO:0000313" key="2">
    <source>
        <dbReference type="Proteomes" id="UP000002819"/>
    </source>
</evidence>
<evidence type="ECO:0000313" key="1">
    <source>
        <dbReference type="EMBL" id="AFM54743.1"/>
    </source>
</evidence>
<dbReference type="Proteomes" id="UP000002819">
    <property type="component" value="Segment"/>
</dbReference>
<organism evidence="1 2">
    <name type="scientific">Nonlabens phage P12024L</name>
    <dbReference type="NCBI Taxonomy" id="1168479"/>
    <lineage>
        <taxon>Viruses</taxon>
        <taxon>Duplodnaviria</taxon>
        <taxon>Heunggongvirae</taxon>
        <taxon>Uroviricota</taxon>
        <taxon>Caudoviricetes</taxon>
        <taxon>Inhavirus</taxon>
        <taxon>Inhavirus P12024L</taxon>
    </lineage>
</organism>
<name>I6RTC3_9CAUD</name>
<proteinExistence type="predicted"/>
<dbReference type="EMBL" id="JQ823123">
    <property type="protein sequence ID" value="AFM54743.1"/>
    <property type="molecule type" value="Genomic_DNA"/>
</dbReference>
<dbReference type="RefSeq" id="YP_006560422.1">
    <property type="nucleotide sequence ID" value="NC_018272.1"/>
</dbReference>
<gene>
    <name evidence="1" type="ORF">P12024L_23</name>
</gene>
<dbReference type="Pfam" id="PF11753">
    <property type="entry name" value="DUF3310"/>
    <property type="match status" value="1"/>
</dbReference>
<reference evidence="1 2" key="1">
    <citation type="journal article" date="2012" name="J. Virol.">
        <title>Complete Genome Sequences of Two Persicivirga Bacteriophages, P12024S and P12024L.</title>
        <authorList>
            <person name="Kang I."/>
            <person name="Jang H."/>
            <person name="Cho J.C."/>
        </authorList>
    </citation>
    <scope>NUCLEOTIDE SEQUENCE [LARGE SCALE GENOMIC DNA]</scope>
</reference>
<protein>
    <submittedName>
        <fullName evidence="1">Uncharacterized protein</fullName>
    </submittedName>
</protein>
<dbReference type="GeneID" id="13405362"/>
<dbReference type="KEGG" id="vg:13405362"/>
<accession>I6RTC3</accession>